<evidence type="ECO:0000313" key="14">
    <source>
        <dbReference type="EMBL" id="VAW46614.1"/>
    </source>
</evidence>
<accession>A0A3B0WSB7</accession>
<feature type="transmembrane region" description="Helical" evidence="13">
    <location>
        <begin position="49"/>
        <end position="75"/>
    </location>
</feature>
<evidence type="ECO:0000256" key="13">
    <source>
        <dbReference type="SAM" id="Phobius"/>
    </source>
</evidence>
<keyword evidence="10" id="KW-0406">Ion transport</keyword>
<protein>
    <recommendedName>
        <fullName evidence="12">High-affinity zinc uptake system membrane protein ZnuB</fullName>
    </recommendedName>
</protein>
<proteinExistence type="inferred from homology"/>
<keyword evidence="4" id="KW-0813">Transport</keyword>
<comment type="similarity">
    <text evidence="3">Belongs to the ABC-3 integral membrane protein family.</text>
</comment>
<evidence type="ECO:0000256" key="3">
    <source>
        <dbReference type="ARBA" id="ARBA00008034"/>
    </source>
</evidence>
<dbReference type="GO" id="GO:0043190">
    <property type="term" value="C:ATP-binding cassette (ABC) transporter complex"/>
    <property type="evidence" value="ECO:0007669"/>
    <property type="project" value="InterPro"/>
</dbReference>
<dbReference type="PANTHER" id="PTHR30477:SF23">
    <property type="entry name" value="HIGH-AFFINITY ZINC UPTAKE SYSTEM MEMBRANE PROTEIN ZNUB"/>
    <property type="match status" value="1"/>
</dbReference>
<gene>
    <name evidence="14" type="ORF">MNBD_GAMMA03-1139</name>
</gene>
<reference evidence="14" key="1">
    <citation type="submission" date="2018-06" db="EMBL/GenBank/DDBJ databases">
        <authorList>
            <person name="Zhirakovskaya E."/>
        </authorList>
    </citation>
    <scope>NUCLEOTIDE SEQUENCE</scope>
</reference>
<evidence type="ECO:0000256" key="9">
    <source>
        <dbReference type="ARBA" id="ARBA00022989"/>
    </source>
</evidence>
<dbReference type="InterPro" id="IPR001626">
    <property type="entry name" value="ABC_TroCD"/>
</dbReference>
<dbReference type="GO" id="GO:0055085">
    <property type="term" value="P:transmembrane transport"/>
    <property type="evidence" value="ECO:0007669"/>
    <property type="project" value="InterPro"/>
</dbReference>
<keyword evidence="5" id="KW-1003">Cell membrane</keyword>
<dbReference type="GO" id="GO:0010043">
    <property type="term" value="P:response to zinc ion"/>
    <property type="evidence" value="ECO:0007669"/>
    <property type="project" value="TreeGrafter"/>
</dbReference>
<dbReference type="PANTHER" id="PTHR30477">
    <property type="entry name" value="ABC-TRANSPORTER METAL-BINDING PROTEIN"/>
    <property type="match status" value="1"/>
</dbReference>
<dbReference type="Gene3D" id="1.10.3470.10">
    <property type="entry name" value="ABC transporter involved in vitamin B12 uptake, BtuC"/>
    <property type="match status" value="1"/>
</dbReference>
<feature type="transmembrane region" description="Helical" evidence="13">
    <location>
        <begin position="106"/>
        <end position="137"/>
    </location>
</feature>
<comment type="subcellular location">
    <subcellularLocation>
        <location evidence="2">Cell membrane</location>
        <topology evidence="2">Multi-pass membrane protein</topology>
    </subcellularLocation>
</comment>
<evidence type="ECO:0000256" key="2">
    <source>
        <dbReference type="ARBA" id="ARBA00004651"/>
    </source>
</evidence>
<evidence type="ECO:0000256" key="7">
    <source>
        <dbReference type="ARBA" id="ARBA00022833"/>
    </source>
</evidence>
<dbReference type="InterPro" id="IPR037294">
    <property type="entry name" value="ABC_BtuC-like"/>
</dbReference>
<dbReference type="SUPFAM" id="SSF81345">
    <property type="entry name" value="ABC transporter involved in vitamin B12 uptake, BtuC"/>
    <property type="match status" value="1"/>
</dbReference>
<dbReference type="EMBL" id="UOFC01000110">
    <property type="protein sequence ID" value="VAW46614.1"/>
    <property type="molecule type" value="Genomic_DNA"/>
</dbReference>
<organism evidence="14">
    <name type="scientific">hydrothermal vent metagenome</name>
    <dbReference type="NCBI Taxonomy" id="652676"/>
    <lineage>
        <taxon>unclassified sequences</taxon>
        <taxon>metagenomes</taxon>
        <taxon>ecological metagenomes</taxon>
    </lineage>
</organism>
<keyword evidence="9 13" id="KW-1133">Transmembrane helix</keyword>
<comment type="function">
    <text evidence="1">Involved in the high-affinity zinc uptake transport system.</text>
</comment>
<keyword evidence="11 13" id="KW-0472">Membrane</keyword>
<keyword evidence="8" id="KW-0864">Zinc transport</keyword>
<name>A0A3B0WSB7_9ZZZZ</name>
<evidence type="ECO:0000256" key="8">
    <source>
        <dbReference type="ARBA" id="ARBA00022906"/>
    </source>
</evidence>
<evidence type="ECO:0000256" key="11">
    <source>
        <dbReference type="ARBA" id="ARBA00023136"/>
    </source>
</evidence>
<feature type="transmembrane region" description="Helical" evidence="13">
    <location>
        <begin position="20"/>
        <end position="37"/>
    </location>
</feature>
<dbReference type="AlphaFoldDB" id="A0A3B0WSB7"/>
<keyword evidence="6 13" id="KW-0812">Transmembrane</keyword>
<dbReference type="GO" id="GO:0006829">
    <property type="term" value="P:zinc ion transport"/>
    <property type="evidence" value="ECO:0007669"/>
    <property type="project" value="UniProtKB-KW"/>
</dbReference>
<evidence type="ECO:0000256" key="4">
    <source>
        <dbReference type="ARBA" id="ARBA00022448"/>
    </source>
</evidence>
<dbReference type="Pfam" id="PF00950">
    <property type="entry name" value="ABC-3"/>
    <property type="match status" value="1"/>
</dbReference>
<evidence type="ECO:0000256" key="10">
    <source>
        <dbReference type="ARBA" id="ARBA00023065"/>
    </source>
</evidence>
<evidence type="ECO:0000256" key="6">
    <source>
        <dbReference type="ARBA" id="ARBA00022692"/>
    </source>
</evidence>
<evidence type="ECO:0000256" key="12">
    <source>
        <dbReference type="ARBA" id="ARBA00040080"/>
    </source>
</evidence>
<evidence type="ECO:0000256" key="5">
    <source>
        <dbReference type="ARBA" id="ARBA00022475"/>
    </source>
</evidence>
<feature type="transmembrane region" description="Helical" evidence="13">
    <location>
        <begin position="149"/>
        <end position="170"/>
    </location>
</feature>
<keyword evidence="7" id="KW-0862">Zinc</keyword>
<feature type="transmembrane region" description="Helical" evidence="13">
    <location>
        <begin position="176"/>
        <end position="191"/>
    </location>
</feature>
<sequence>MHGLFFKLSHYQQLSSDTLLGILAHSSLAFGLIIISLQEGVQIDLMSYLFGDILSITHADLGLIAFIGLLIFLFYRRHWQDLLNITLNPELAHVEGVAVKKVQLQFILLLALMIALSMKIVGVLLVTSLLIIIPAAAARRLSNTPEKMLWTSMVLAVLSVLFGLTLFYFADLPTDPAIVVVATVFFLLLLSKKVP</sequence>
<evidence type="ECO:0000256" key="1">
    <source>
        <dbReference type="ARBA" id="ARBA00002313"/>
    </source>
</evidence>